<dbReference type="EMBL" id="CP002299">
    <property type="protein sequence ID" value="ADP82920.1"/>
    <property type="molecule type" value="Genomic_DNA"/>
</dbReference>
<dbReference type="AlphaFoldDB" id="E3J1W2"/>
<dbReference type="RefSeq" id="WP_013426038.1">
    <property type="nucleotide sequence ID" value="NC_014666.1"/>
</dbReference>
<evidence type="ECO:0000313" key="2">
    <source>
        <dbReference type="Proteomes" id="UP000002484"/>
    </source>
</evidence>
<evidence type="ECO:0000313" key="1">
    <source>
        <dbReference type="EMBL" id="ADP82920.1"/>
    </source>
</evidence>
<name>E3J1W2_PSEI1</name>
<proteinExistence type="predicted"/>
<dbReference type="OrthoDB" id="3805675at2"/>
<dbReference type="HOGENOM" id="CLU_051322_0_0_11"/>
<protein>
    <submittedName>
        <fullName evidence="1">Uncharacterized protein</fullName>
    </submittedName>
</protein>
<dbReference type="Proteomes" id="UP000002484">
    <property type="component" value="Chromosome"/>
</dbReference>
<reference evidence="1 2" key="1">
    <citation type="submission" date="2010-10" db="EMBL/GenBank/DDBJ databases">
        <title>Complete sequence of Frankia sp. EuI1c.</title>
        <authorList>
            <consortium name="US DOE Joint Genome Institute"/>
            <person name="Lucas S."/>
            <person name="Copeland A."/>
            <person name="Lapidus A."/>
            <person name="Cheng J.-F."/>
            <person name="Bruce D."/>
            <person name="Goodwin L."/>
            <person name="Pitluck S."/>
            <person name="Chertkov O."/>
            <person name="Detter J.C."/>
            <person name="Han C."/>
            <person name="Tapia R."/>
            <person name="Land M."/>
            <person name="Hauser L."/>
            <person name="Jeffries C."/>
            <person name="Kyrpides N."/>
            <person name="Ivanova N."/>
            <person name="Mikhailova N."/>
            <person name="Beauchemin N."/>
            <person name="Sen A."/>
            <person name="Sur S.A."/>
            <person name="Gtari M."/>
            <person name="Wall L."/>
            <person name="Tisa L."/>
            <person name="Woyke T."/>
        </authorList>
    </citation>
    <scope>NUCLEOTIDE SEQUENCE [LARGE SCALE GENOMIC DNA]</scope>
    <source>
        <strain evidence="2">DSM 45817 / CECT 9037 / EuI1c</strain>
    </source>
</reference>
<dbReference type="STRING" id="298654.FraEuI1c_4930"/>
<dbReference type="InParanoid" id="E3J1W2"/>
<sequence>MNASDTAALHDELRSLARSRGLRAANLGARVGPSLRRHAGLGESVGIELRTRLVAWLRDRIAVLPADLRIVVAFALALDPRADQRLLTDRLGWLAVELDRDPRTVRRRCEEAFRLLAETAAAVDPDVPAGRSRSVGLAPAPPALAGPPAGAWYVERVWAVLRLDGPTPELLETRRVVALEDGLRELALSMSLPRPPGAPASPRDLDVDVLFGGRMVRIDRQGDTHYSPVLRLPRALGRHERHDFGCAWRVPAGQPMAPRYALNPTIRCDALDLRVRFPEDADPKVELVDGLPLRAVEDLAIDLPAVALDGVSEAFARFSGLASGLCYGLRWS</sequence>
<dbReference type="eggNOG" id="ENOG5033294">
    <property type="taxonomic scope" value="Bacteria"/>
</dbReference>
<organism evidence="1 2">
    <name type="scientific">Pseudofrankia inefficax (strain DSM 45817 / CECT 9037 / DDB 130130 / EuI1c)</name>
    <name type="common">Frankia inefficax</name>
    <dbReference type="NCBI Taxonomy" id="298654"/>
    <lineage>
        <taxon>Bacteria</taxon>
        <taxon>Bacillati</taxon>
        <taxon>Actinomycetota</taxon>
        <taxon>Actinomycetes</taxon>
        <taxon>Frankiales</taxon>
        <taxon>Frankiaceae</taxon>
        <taxon>Pseudofrankia</taxon>
    </lineage>
</organism>
<dbReference type="KEGG" id="fri:FraEuI1c_4930"/>
<gene>
    <name evidence="1" type="ordered locus">FraEuI1c_4930</name>
</gene>
<accession>E3J1W2</accession>
<keyword evidence="2" id="KW-1185">Reference proteome</keyword>